<proteinExistence type="predicted"/>
<accession>A0AAV7NW49</accession>
<comment type="caution">
    <text evidence="2">The sequence shown here is derived from an EMBL/GenBank/DDBJ whole genome shotgun (WGS) entry which is preliminary data.</text>
</comment>
<dbReference type="AlphaFoldDB" id="A0AAV7NW49"/>
<feature type="region of interest" description="Disordered" evidence="1">
    <location>
        <begin position="10"/>
        <end position="34"/>
    </location>
</feature>
<evidence type="ECO:0000313" key="2">
    <source>
        <dbReference type="EMBL" id="KAJ1119200.1"/>
    </source>
</evidence>
<reference evidence="2" key="1">
    <citation type="journal article" date="2022" name="bioRxiv">
        <title>Sequencing and chromosome-scale assembly of the giantPleurodeles waltlgenome.</title>
        <authorList>
            <person name="Brown T."/>
            <person name="Elewa A."/>
            <person name="Iarovenko S."/>
            <person name="Subramanian E."/>
            <person name="Araus A.J."/>
            <person name="Petzold A."/>
            <person name="Susuki M."/>
            <person name="Suzuki K.-i.T."/>
            <person name="Hayashi T."/>
            <person name="Toyoda A."/>
            <person name="Oliveira C."/>
            <person name="Osipova E."/>
            <person name="Leigh N.D."/>
            <person name="Simon A."/>
            <person name="Yun M.H."/>
        </authorList>
    </citation>
    <scope>NUCLEOTIDE SEQUENCE</scope>
    <source>
        <strain evidence="2">20211129_DDA</strain>
        <tissue evidence="2">Liver</tissue>
    </source>
</reference>
<name>A0AAV7NW49_PLEWA</name>
<dbReference type="EMBL" id="JANPWB010000012">
    <property type="protein sequence ID" value="KAJ1119200.1"/>
    <property type="molecule type" value="Genomic_DNA"/>
</dbReference>
<dbReference type="Proteomes" id="UP001066276">
    <property type="component" value="Chromosome 8"/>
</dbReference>
<keyword evidence="3" id="KW-1185">Reference proteome</keyword>
<protein>
    <submittedName>
        <fullName evidence="2">Uncharacterized protein</fullName>
    </submittedName>
</protein>
<organism evidence="2 3">
    <name type="scientific">Pleurodeles waltl</name>
    <name type="common">Iberian ribbed newt</name>
    <dbReference type="NCBI Taxonomy" id="8319"/>
    <lineage>
        <taxon>Eukaryota</taxon>
        <taxon>Metazoa</taxon>
        <taxon>Chordata</taxon>
        <taxon>Craniata</taxon>
        <taxon>Vertebrata</taxon>
        <taxon>Euteleostomi</taxon>
        <taxon>Amphibia</taxon>
        <taxon>Batrachia</taxon>
        <taxon>Caudata</taxon>
        <taxon>Salamandroidea</taxon>
        <taxon>Salamandridae</taxon>
        <taxon>Pleurodelinae</taxon>
        <taxon>Pleurodeles</taxon>
    </lineage>
</organism>
<sequence>MPSLACRIRRLLQRPPPGHPEPTGRRPLLAGPPGHARPLLFSLLQASRSKARHSMELGTQAAITVRGQTTPPKVTSSNLMCLANLGCMMRSMRYLDSW</sequence>
<evidence type="ECO:0000313" key="3">
    <source>
        <dbReference type="Proteomes" id="UP001066276"/>
    </source>
</evidence>
<gene>
    <name evidence="2" type="ORF">NDU88_007386</name>
</gene>
<evidence type="ECO:0000256" key="1">
    <source>
        <dbReference type="SAM" id="MobiDB-lite"/>
    </source>
</evidence>